<reference evidence="3 4" key="1">
    <citation type="submission" date="2018-10" db="EMBL/GenBank/DDBJ databases">
        <title>Natrarchaeobius chitinivorans gen. nov., sp. nov., and Natrarchaeobius haloalkaliphilus sp. nov., alkaliphilic, chitin-utilizing haloarchaea from hypersaline alkaline lakes.</title>
        <authorList>
            <person name="Sorokin D.Y."/>
            <person name="Elcheninov A.G."/>
            <person name="Kostrikina N.A."/>
            <person name="Bale N.J."/>
            <person name="Sinninghe Damste J.S."/>
            <person name="Khijniak T.V."/>
            <person name="Kublanov I.V."/>
            <person name="Toshchakov S.V."/>
        </authorList>
    </citation>
    <scope>NUCLEOTIDE SEQUENCE [LARGE SCALE GENOMIC DNA]</scope>
    <source>
        <strain evidence="3 4">AArcht4T</strain>
    </source>
</reference>
<dbReference type="InterPro" id="IPR000994">
    <property type="entry name" value="Pept_M24"/>
</dbReference>
<feature type="domain" description="Creatinase N-terminal" evidence="2">
    <location>
        <begin position="65"/>
        <end position="208"/>
    </location>
</feature>
<protein>
    <submittedName>
        <fullName evidence="3">Aminopeptidase P family protein</fullName>
    </submittedName>
</protein>
<dbReference type="Pfam" id="PF01321">
    <property type="entry name" value="Creatinase_N"/>
    <property type="match status" value="1"/>
</dbReference>
<dbReference type="Pfam" id="PF00557">
    <property type="entry name" value="Peptidase_M24"/>
    <property type="match status" value="1"/>
</dbReference>
<evidence type="ECO:0000259" key="1">
    <source>
        <dbReference type="Pfam" id="PF00557"/>
    </source>
</evidence>
<dbReference type="Proteomes" id="UP000282323">
    <property type="component" value="Unassembled WGS sequence"/>
</dbReference>
<dbReference type="InterPro" id="IPR000587">
    <property type="entry name" value="Creatinase_N"/>
</dbReference>
<dbReference type="SUPFAM" id="SSF53092">
    <property type="entry name" value="Creatinase/prolidase N-terminal domain"/>
    <property type="match status" value="1"/>
</dbReference>
<sequence>MMRIERNSKIHVNSGRTWPETPYFCIYPSIPYCGMGTDSNHETTTEINTAEGTGPPDRTELRRGRWERAWTMMEDHDYDALVLAHQGMITEYGYLTYFAEYFTVLRSAYAVIFPEEPPTLILPTRADAYLAENRTGLETVQAGTGDVIAGEPALGQELVARLTADEHDVSRVGIAGMNQIMNVEDYRHLVDRLPDVELIDATDTVGRLKTIKEPAELPMVRESADIGDAAIKRFLEIADLGMTGWELRGEMEHVTQSRGAKEVLTFVGQGPYFLHRPTADPIEPGDLLTVYSEVVGPNDYWTERAITCAVGDVSERKQQVGEACYDALSAAEDALHPGNTAADVAQAIEAVATEVDVETGIWHGHGVGVDHDQPVIGVNNDTTLEAGMVISVHPNFSDESSGIGASVADTYAITDDGYERLSSLPRTFRTIKPDR</sequence>
<organism evidence="3 4">
    <name type="scientific">Natrarchaeobius chitinivorans</name>
    <dbReference type="NCBI Taxonomy" id="1679083"/>
    <lineage>
        <taxon>Archaea</taxon>
        <taxon>Methanobacteriati</taxon>
        <taxon>Methanobacteriota</taxon>
        <taxon>Stenosarchaea group</taxon>
        <taxon>Halobacteria</taxon>
        <taxon>Halobacteriales</taxon>
        <taxon>Natrialbaceae</taxon>
        <taxon>Natrarchaeobius</taxon>
    </lineage>
</organism>
<dbReference type="AlphaFoldDB" id="A0A3N6P5H1"/>
<keyword evidence="3" id="KW-0645">Protease</keyword>
<gene>
    <name evidence="3" type="ORF">EA473_19635</name>
</gene>
<evidence type="ECO:0000313" key="3">
    <source>
        <dbReference type="EMBL" id="RQG90825.1"/>
    </source>
</evidence>
<dbReference type="EMBL" id="REGA01000023">
    <property type="protein sequence ID" value="RQG90825.1"/>
    <property type="molecule type" value="Genomic_DNA"/>
</dbReference>
<keyword evidence="3" id="KW-0378">Hydrolase</keyword>
<dbReference type="InterPro" id="IPR029149">
    <property type="entry name" value="Creatin/AminoP/Spt16_N"/>
</dbReference>
<comment type="caution">
    <text evidence="3">The sequence shown here is derived from an EMBL/GenBank/DDBJ whole genome shotgun (WGS) entry which is preliminary data.</text>
</comment>
<dbReference type="Gene3D" id="3.40.350.10">
    <property type="entry name" value="Creatinase/prolidase N-terminal domain"/>
    <property type="match status" value="1"/>
</dbReference>
<dbReference type="InterPro" id="IPR050659">
    <property type="entry name" value="Peptidase_M24B"/>
</dbReference>
<evidence type="ECO:0000313" key="4">
    <source>
        <dbReference type="Proteomes" id="UP000282323"/>
    </source>
</evidence>
<dbReference type="CDD" id="cd01066">
    <property type="entry name" value="APP_MetAP"/>
    <property type="match status" value="1"/>
</dbReference>
<dbReference type="PANTHER" id="PTHR46112:SF2">
    <property type="entry name" value="XAA-PRO AMINOPEPTIDASE P-RELATED"/>
    <property type="match status" value="1"/>
</dbReference>
<dbReference type="PANTHER" id="PTHR46112">
    <property type="entry name" value="AMINOPEPTIDASE"/>
    <property type="match status" value="1"/>
</dbReference>
<dbReference type="Gene3D" id="3.90.230.10">
    <property type="entry name" value="Creatinase/methionine aminopeptidase superfamily"/>
    <property type="match status" value="1"/>
</dbReference>
<dbReference type="SUPFAM" id="SSF55920">
    <property type="entry name" value="Creatinase/aminopeptidase"/>
    <property type="match status" value="1"/>
</dbReference>
<keyword evidence="3" id="KW-0031">Aminopeptidase</keyword>
<feature type="domain" description="Peptidase M24" evidence="1">
    <location>
        <begin position="220"/>
        <end position="415"/>
    </location>
</feature>
<accession>A0A3N6P5H1</accession>
<evidence type="ECO:0000259" key="2">
    <source>
        <dbReference type="Pfam" id="PF01321"/>
    </source>
</evidence>
<proteinExistence type="predicted"/>
<dbReference type="GO" id="GO:0004177">
    <property type="term" value="F:aminopeptidase activity"/>
    <property type="evidence" value="ECO:0007669"/>
    <property type="project" value="UniProtKB-KW"/>
</dbReference>
<name>A0A3N6P5H1_NATCH</name>
<dbReference type="InterPro" id="IPR036005">
    <property type="entry name" value="Creatinase/aminopeptidase-like"/>
</dbReference>
<keyword evidence="4" id="KW-1185">Reference proteome</keyword>